<dbReference type="EMBL" id="JBHSPA010000031">
    <property type="protein sequence ID" value="MFC5827768.1"/>
    <property type="molecule type" value="Genomic_DNA"/>
</dbReference>
<evidence type="ECO:0000256" key="4">
    <source>
        <dbReference type="ARBA" id="ARBA00022898"/>
    </source>
</evidence>
<dbReference type="InterPro" id="IPR050103">
    <property type="entry name" value="Class-III_PLP-dep_AT"/>
</dbReference>
<dbReference type="NCBIfam" id="NF002325">
    <property type="entry name" value="PRK01278.1"/>
    <property type="match status" value="1"/>
</dbReference>
<comment type="caution">
    <text evidence="6">The sequence shown here is derived from an EMBL/GenBank/DDBJ whole genome shotgun (WGS) entry which is preliminary data.</text>
</comment>
<comment type="cofactor">
    <cofactor evidence="1">
        <name>pyridoxal 5'-phosphate</name>
        <dbReference type="ChEBI" id="CHEBI:597326"/>
    </cofactor>
</comment>
<evidence type="ECO:0000256" key="5">
    <source>
        <dbReference type="RuleBase" id="RU003560"/>
    </source>
</evidence>
<keyword evidence="2 6" id="KW-0032">Aminotransferase</keyword>
<dbReference type="CDD" id="cd00610">
    <property type="entry name" value="OAT_like"/>
    <property type="match status" value="1"/>
</dbReference>
<gene>
    <name evidence="6" type="ORF">ACFPZ3_28240</name>
</gene>
<evidence type="ECO:0000256" key="1">
    <source>
        <dbReference type="ARBA" id="ARBA00001933"/>
    </source>
</evidence>
<evidence type="ECO:0000313" key="6">
    <source>
        <dbReference type="EMBL" id="MFC5827768.1"/>
    </source>
</evidence>
<reference evidence="7" key="1">
    <citation type="journal article" date="2019" name="Int. J. Syst. Evol. Microbiol.">
        <title>The Global Catalogue of Microorganisms (GCM) 10K type strain sequencing project: providing services to taxonomists for standard genome sequencing and annotation.</title>
        <authorList>
            <consortium name="The Broad Institute Genomics Platform"/>
            <consortium name="The Broad Institute Genome Sequencing Center for Infectious Disease"/>
            <person name="Wu L."/>
            <person name="Ma J."/>
        </authorList>
    </citation>
    <scope>NUCLEOTIDE SEQUENCE [LARGE SCALE GENOMIC DNA]</scope>
    <source>
        <strain evidence="7">CCUG 53903</strain>
    </source>
</reference>
<dbReference type="SUPFAM" id="SSF53383">
    <property type="entry name" value="PLP-dependent transferases"/>
    <property type="match status" value="1"/>
</dbReference>
<proteinExistence type="inferred from homology"/>
<dbReference type="InterPro" id="IPR015421">
    <property type="entry name" value="PyrdxlP-dep_Trfase_major"/>
</dbReference>
<dbReference type="InterPro" id="IPR015424">
    <property type="entry name" value="PyrdxlP-dep_Trfase"/>
</dbReference>
<dbReference type="Gene3D" id="3.40.640.10">
    <property type="entry name" value="Type I PLP-dependent aspartate aminotransferase-like (Major domain)"/>
    <property type="match status" value="1"/>
</dbReference>
<keyword evidence="7" id="KW-1185">Reference proteome</keyword>
<dbReference type="PANTHER" id="PTHR11986:SF79">
    <property type="entry name" value="ACETYLORNITHINE AMINOTRANSFERASE, MITOCHONDRIAL"/>
    <property type="match status" value="1"/>
</dbReference>
<comment type="similarity">
    <text evidence="5">Belongs to the class-III pyridoxal-phosphate-dependent aminotransferase family.</text>
</comment>
<name>A0ABW1CS70_9ACTN</name>
<dbReference type="InterPro" id="IPR015422">
    <property type="entry name" value="PyrdxlP-dep_Trfase_small"/>
</dbReference>
<evidence type="ECO:0000256" key="2">
    <source>
        <dbReference type="ARBA" id="ARBA00022576"/>
    </source>
</evidence>
<evidence type="ECO:0000313" key="7">
    <source>
        <dbReference type="Proteomes" id="UP001596058"/>
    </source>
</evidence>
<dbReference type="PANTHER" id="PTHR11986">
    <property type="entry name" value="AMINOTRANSFERASE CLASS III"/>
    <property type="match status" value="1"/>
</dbReference>
<dbReference type="Gene3D" id="3.90.1150.10">
    <property type="entry name" value="Aspartate Aminotransferase, domain 1"/>
    <property type="match status" value="1"/>
</dbReference>
<dbReference type="Proteomes" id="UP001596058">
    <property type="component" value="Unassembled WGS sequence"/>
</dbReference>
<keyword evidence="3" id="KW-0808">Transferase</keyword>
<protein>
    <submittedName>
        <fullName evidence="6">Aspartate aminotransferase family protein</fullName>
    </submittedName>
</protein>
<dbReference type="InterPro" id="IPR005814">
    <property type="entry name" value="Aminotrans_3"/>
</dbReference>
<keyword evidence="4 5" id="KW-0663">Pyridoxal phosphate</keyword>
<accession>A0ABW1CS70</accession>
<evidence type="ECO:0000256" key="3">
    <source>
        <dbReference type="ARBA" id="ARBA00022679"/>
    </source>
</evidence>
<organism evidence="6 7">
    <name type="scientific">Nonomuraea insulae</name>
    <dbReference type="NCBI Taxonomy" id="1616787"/>
    <lineage>
        <taxon>Bacteria</taxon>
        <taxon>Bacillati</taxon>
        <taxon>Actinomycetota</taxon>
        <taxon>Actinomycetes</taxon>
        <taxon>Streptosporangiales</taxon>
        <taxon>Streptosporangiaceae</taxon>
        <taxon>Nonomuraea</taxon>
    </lineage>
</organism>
<dbReference type="PIRSF" id="PIRSF000521">
    <property type="entry name" value="Transaminase_4ab_Lys_Orn"/>
    <property type="match status" value="1"/>
</dbReference>
<dbReference type="Pfam" id="PF00202">
    <property type="entry name" value="Aminotran_3"/>
    <property type="match status" value="1"/>
</dbReference>
<sequence length="408" mass="42967">MTRQNDLLAAAGTTALGAYRPPSLVLERGQGRHVYDLDGTAYLDLSGGVAVTSIGHGHPTLLNAISRQATRLMHASNLFTTEPAVRLAAELRRRTAFPRSFFVNSGTEANETLIKLARRHHFERGDFLRTTIVSSRTGYHGRTLGSLSLTGQARYRIGMEPMAGCVRHVPYNDLDALRAVVGADTAAVVLETIQAEAGIVEAADGYLAGVRRICDEAGALLFLDEVQTGYGRTGRFLSHEWSGAVPDACSVAKGIAGGFPMGAVLAAERLAGGLPPGSHASTFGGNPLACAAALAVLEVFDHEKLVENAESAGRMLRERLDHLVSDAGTPAAVAARGRGLLQGLELADGVDPDAVVAELRARNVLITVVGGRVLRFSPALTITEAELTEGMTTVEKVLGDPPGKPGPR</sequence>
<dbReference type="GO" id="GO:0008483">
    <property type="term" value="F:transaminase activity"/>
    <property type="evidence" value="ECO:0007669"/>
    <property type="project" value="UniProtKB-KW"/>
</dbReference>
<dbReference type="RefSeq" id="WP_379517269.1">
    <property type="nucleotide sequence ID" value="NZ_JBHSPA010000031.1"/>
</dbReference>